<comment type="caution">
    <text evidence="2">The sequence shown here is derived from an EMBL/GenBank/DDBJ whole genome shotgun (WGS) entry which is preliminary data.</text>
</comment>
<dbReference type="InterPro" id="IPR029069">
    <property type="entry name" value="HotDog_dom_sf"/>
</dbReference>
<dbReference type="InterPro" id="IPR052342">
    <property type="entry name" value="MCH/BMMD"/>
</dbReference>
<dbReference type="Proteomes" id="UP000244335">
    <property type="component" value="Unassembled WGS sequence"/>
</dbReference>
<sequence length="159" mass="17208">MTGRRSKLVKYSFDDFAPGRSFPLGPKTVTAEEIIEFAMEFDPQPMHLSEEAGKASILGGLAASGWHTCGMLMRMTVDSYIGQSSAHAGLGVDFVEWKKPVLAGDTLTGSSTVVERRVSKSRPDRGVVKLRHELQNQHGDTVCIVELNAMLATSAEATP</sequence>
<dbReference type="Gene3D" id="3.10.129.10">
    <property type="entry name" value="Hotdog Thioesterase"/>
    <property type="match status" value="1"/>
</dbReference>
<gene>
    <name evidence="2" type="ORF">DC430_03575</name>
</gene>
<reference evidence="2 3" key="1">
    <citation type="submission" date="2018-04" db="EMBL/GenBank/DDBJ databases">
        <authorList>
            <person name="Hagen T."/>
        </authorList>
    </citation>
    <scope>NUCLEOTIDE SEQUENCE [LARGE SCALE GENOMIC DNA]</scope>
    <source>
        <strain evidence="2 3">TPD7009</strain>
    </source>
</reference>
<dbReference type="EMBL" id="QDFR01000001">
    <property type="protein sequence ID" value="PVE57386.1"/>
    <property type="molecule type" value="Genomic_DNA"/>
</dbReference>
<protein>
    <submittedName>
        <fullName evidence="2">Enoyl-CoA hydratase</fullName>
    </submittedName>
</protein>
<evidence type="ECO:0000259" key="1">
    <source>
        <dbReference type="Pfam" id="PF01575"/>
    </source>
</evidence>
<evidence type="ECO:0000313" key="2">
    <source>
        <dbReference type="EMBL" id="PVE57386.1"/>
    </source>
</evidence>
<name>A0AA92C7F3_RHIRH</name>
<dbReference type="CDD" id="cd03454">
    <property type="entry name" value="YdeM"/>
    <property type="match status" value="1"/>
</dbReference>
<dbReference type="SUPFAM" id="SSF54637">
    <property type="entry name" value="Thioesterase/thiol ester dehydrase-isomerase"/>
    <property type="match status" value="1"/>
</dbReference>
<dbReference type="PANTHER" id="PTHR43664">
    <property type="entry name" value="MONOAMINE OXIDASE-RELATED"/>
    <property type="match status" value="1"/>
</dbReference>
<dbReference type="AlphaFoldDB" id="A0AA92C7F3"/>
<accession>A0AA92C7F3</accession>
<dbReference type="PANTHER" id="PTHR43664:SF1">
    <property type="entry name" value="BETA-METHYLMALYL-COA DEHYDRATASE"/>
    <property type="match status" value="1"/>
</dbReference>
<dbReference type="Pfam" id="PF01575">
    <property type="entry name" value="MaoC_dehydratas"/>
    <property type="match status" value="1"/>
</dbReference>
<organism evidence="2 3">
    <name type="scientific">Rhizobium rhizogenes</name>
    <name type="common">Agrobacterium rhizogenes</name>
    <dbReference type="NCBI Taxonomy" id="359"/>
    <lineage>
        <taxon>Bacteria</taxon>
        <taxon>Pseudomonadati</taxon>
        <taxon>Pseudomonadota</taxon>
        <taxon>Alphaproteobacteria</taxon>
        <taxon>Hyphomicrobiales</taxon>
        <taxon>Rhizobiaceae</taxon>
        <taxon>Rhizobium/Agrobacterium group</taxon>
        <taxon>Rhizobium</taxon>
    </lineage>
</organism>
<feature type="domain" description="MaoC-like" evidence="1">
    <location>
        <begin position="18"/>
        <end position="123"/>
    </location>
</feature>
<evidence type="ECO:0000313" key="3">
    <source>
        <dbReference type="Proteomes" id="UP000244335"/>
    </source>
</evidence>
<proteinExistence type="predicted"/>
<dbReference type="InterPro" id="IPR002539">
    <property type="entry name" value="MaoC-like_dom"/>
</dbReference>